<evidence type="ECO:0000313" key="5">
    <source>
        <dbReference type="EMBL" id="NFF88315.1"/>
    </source>
</evidence>
<proteinExistence type="predicted"/>
<evidence type="ECO:0000313" key="6">
    <source>
        <dbReference type="EMBL" id="NFN33659.1"/>
    </source>
</evidence>
<dbReference type="RefSeq" id="WP_053342667.1">
    <property type="nucleotide sequence ID" value="NZ_LFPA01000094.1"/>
</dbReference>
<evidence type="ECO:0000313" key="8">
    <source>
        <dbReference type="Proteomes" id="UP000476820"/>
    </source>
</evidence>
<dbReference type="EMBL" id="SWOV01000027">
    <property type="protein sequence ID" value="NFF88315.1"/>
    <property type="molecule type" value="Genomic_DNA"/>
</dbReference>
<evidence type="ECO:0000313" key="7">
    <source>
        <dbReference type="Proteomes" id="UP000473681"/>
    </source>
</evidence>
<evidence type="ECO:0000259" key="3">
    <source>
        <dbReference type="Pfam" id="PF25984"/>
    </source>
</evidence>
<evidence type="ECO:0000256" key="1">
    <source>
        <dbReference type="ARBA" id="ARBA00004196"/>
    </source>
</evidence>
<dbReference type="Proteomes" id="UP000473681">
    <property type="component" value="Unassembled WGS sequence"/>
</dbReference>
<dbReference type="SUPFAM" id="SSF111369">
    <property type="entry name" value="HlyD-like secretion proteins"/>
    <property type="match status" value="2"/>
</dbReference>
<dbReference type="AlphaFoldDB" id="A0A0M1LSC4"/>
<reference evidence="7 8" key="1">
    <citation type="submission" date="2019-04" db="EMBL/GenBank/DDBJ databases">
        <title>Genome sequencing of Clostridium botulinum Groups I-IV and Clostridium butyricum.</title>
        <authorList>
            <person name="Brunt J."/>
            <person name="Van Vliet A.H.M."/>
            <person name="Stringer S.C."/>
            <person name="Carter A.T."/>
            <person name="Peck M.W."/>
        </authorList>
    </citation>
    <scope>NUCLEOTIDE SEQUENCE [LARGE SCALE GENOMIC DNA]</scope>
    <source>
        <strain evidence="5 8">1605</strain>
        <strain evidence="6 7">CB-K-33E</strain>
    </source>
</reference>
<dbReference type="GO" id="GO:0030313">
    <property type="term" value="C:cell envelope"/>
    <property type="evidence" value="ECO:0007669"/>
    <property type="project" value="UniProtKB-SubCell"/>
</dbReference>
<dbReference type="InterPro" id="IPR050465">
    <property type="entry name" value="UPF0194_transport"/>
</dbReference>
<dbReference type="PROSITE" id="PS51257">
    <property type="entry name" value="PROKAR_LIPOPROTEIN"/>
    <property type="match status" value="1"/>
</dbReference>
<name>A0A0M1LSC4_CLOBO</name>
<comment type="caution">
    <text evidence="5">The sequence shown here is derived from an EMBL/GenBank/DDBJ whole genome shotgun (WGS) entry which is preliminary data.</text>
</comment>
<dbReference type="Proteomes" id="UP000476820">
    <property type="component" value="Unassembled WGS sequence"/>
</dbReference>
<evidence type="ECO:0000256" key="2">
    <source>
        <dbReference type="ARBA" id="ARBA00023054"/>
    </source>
</evidence>
<dbReference type="Gene3D" id="2.40.30.170">
    <property type="match status" value="1"/>
</dbReference>
<sequence>MNTKKIIEILSLTLLLGLFTGCNLPLSNITGEKIAAAESNLMVQANVSMDESNINSLTGGKIKEVSVNEGDIVKKGQVLATIDSDAILVQKQAAEAAIETITAQISSAEAGKRAAEAKLQETKNGTREQQLNQLESAYKLAEANYERVKALYDIGGETQANLDAVKCNLDSSLNQYELAKAGATAETIAAVQAQVDQTAAGVAAAQGQLKQAQASLEQIKVSLGYTTLTSPTDGIVTKVNVSNGDMVSSGMPVAVITETVEPSIICNIKETNLAKVELNQNVSIKLSAYGDKVFNGKVVQINKNADFATKKATNDNGDFDILSYGVKVEFEDLDNTEINLRAGMTAFVDFGK</sequence>
<dbReference type="EMBL" id="SWVK01000001">
    <property type="protein sequence ID" value="NFN33659.1"/>
    <property type="molecule type" value="Genomic_DNA"/>
</dbReference>
<feature type="domain" description="YknX-like barrel-sandwich hybrid" evidence="3">
    <location>
        <begin position="58"/>
        <end position="245"/>
    </location>
</feature>
<dbReference type="Gene3D" id="2.40.50.100">
    <property type="match status" value="2"/>
</dbReference>
<dbReference type="InterPro" id="IPR058639">
    <property type="entry name" value="BSH_YknX-like"/>
</dbReference>
<comment type="subcellular location">
    <subcellularLocation>
        <location evidence="1">Cell envelope</location>
    </subcellularLocation>
</comment>
<protein>
    <submittedName>
        <fullName evidence="5">HlyD family secretion protein</fullName>
    </submittedName>
</protein>
<dbReference type="InterPro" id="IPR058636">
    <property type="entry name" value="Beta-barrel_YknX"/>
</dbReference>
<organism evidence="5 8">
    <name type="scientific">Clostridium botulinum</name>
    <dbReference type="NCBI Taxonomy" id="1491"/>
    <lineage>
        <taxon>Bacteria</taxon>
        <taxon>Bacillati</taxon>
        <taxon>Bacillota</taxon>
        <taxon>Clostridia</taxon>
        <taxon>Eubacteriales</taxon>
        <taxon>Clostridiaceae</taxon>
        <taxon>Clostridium</taxon>
    </lineage>
</organism>
<keyword evidence="2" id="KW-0175">Coiled coil</keyword>
<dbReference type="Pfam" id="PF25984">
    <property type="entry name" value="BSH_YknX"/>
    <property type="match status" value="1"/>
</dbReference>
<feature type="domain" description="YknX-like beta-barrel" evidence="4">
    <location>
        <begin position="266"/>
        <end position="348"/>
    </location>
</feature>
<dbReference type="PANTHER" id="PTHR32347">
    <property type="entry name" value="EFFLUX SYSTEM COMPONENT YKNX-RELATED"/>
    <property type="match status" value="1"/>
</dbReference>
<evidence type="ECO:0000259" key="4">
    <source>
        <dbReference type="Pfam" id="PF25990"/>
    </source>
</evidence>
<accession>A0A0M1LSC4</accession>
<dbReference type="OrthoDB" id="250565at2"/>
<dbReference type="Pfam" id="PF25990">
    <property type="entry name" value="Beta-barrel_YknX"/>
    <property type="match status" value="1"/>
</dbReference>
<gene>
    <name evidence="5" type="ORF">FC774_10590</name>
    <name evidence="6" type="ORF">FDB51_00650</name>
</gene>